<dbReference type="SUPFAM" id="SSF69118">
    <property type="entry name" value="AhpD-like"/>
    <property type="match status" value="1"/>
</dbReference>
<dbReference type="InterPro" id="IPR003779">
    <property type="entry name" value="CMD-like"/>
</dbReference>
<keyword evidence="2" id="KW-0614">Plasmid</keyword>
<proteinExistence type="predicted"/>
<evidence type="ECO:0000313" key="2">
    <source>
        <dbReference type="EMBL" id="UPL51343.1"/>
    </source>
</evidence>
<dbReference type="EMBL" id="CP095850">
    <property type="protein sequence ID" value="UPL51343.1"/>
    <property type="molecule type" value="Genomic_DNA"/>
</dbReference>
<organism evidence="2 3">
    <name type="scientific">Hymenobacter sublimis</name>
    <dbReference type="NCBI Taxonomy" id="2933777"/>
    <lineage>
        <taxon>Bacteria</taxon>
        <taxon>Pseudomonadati</taxon>
        <taxon>Bacteroidota</taxon>
        <taxon>Cytophagia</taxon>
        <taxon>Cytophagales</taxon>
        <taxon>Hymenobacteraceae</taxon>
        <taxon>Hymenobacter</taxon>
    </lineage>
</organism>
<evidence type="ECO:0000259" key="1">
    <source>
        <dbReference type="Pfam" id="PF02627"/>
    </source>
</evidence>
<dbReference type="PANTHER" id="PTHR33570">
    <property type="entry name" value="4-CARBOXYMUCONOLACTONE DECARBOXYLASE FAMILY PROTEIN"/>
    <property type="match status" value="1"/>
</dbReference>
<accession>A0ABY4JEU8</accession>
<geneLocation type="plasmid" evidence="2 3">
    <name>unnamed2</name>
</geneLocation>
<feature type="domain" description="Carboxymuconolactone decarboxylase-like" evidence="1">
    <location>
        <begin position="6"/>
        <end position="68"/>
    </location>
</feature>
<reference evidence="2 3" key="1">
    <citation type="submission" date="2022-04" db="EMBL/GenBank/DDBJ databases">
        <title>Hymenobacter sp. isolated from the air.</title>
        <authorList>
            <person name="Won M."/>
            <person name="Lee C.-M."/>
            <person name="Woen H.-Y."/>
            <person name="Kwon S.-W."/>
        </authorList>
    </citation>
    <scope>NUCLEOTIDE SEQUENCE [LARGE SCALE GENOMIC DNA]</scope>
    <source>
        <strain evidence="3">5516 S-25</strain>
        <plasmid evidence="2 3">unnamed2</plasmid>
    </source>
</reference>
<sequence length="220" mass="23520">MEHNAEHLTPKQRHLVTISALTATSNVAKLKGALADGLAAGLTINEINEELAHLYAYCGFAASVRGTNLFRDVVQERRARGIQDTQGRAATPITDTASKYARGEQNQVVVTGMSPEQLTAAFSFNPVLDGFLKEHLFADLFGSDVLSFQERELVTVAALTSMQEPLALPHYHGALNVGISEAQLRELLVVVEGAVGTQAATTGQQLLETVLAARQASPAN</sequence>
<dbReference type="InterPro" id="IPR052512">
    <property type="entry name" value="4CMD/NDH-1_regulator"/>
</dbReference>
<dbReference type="InterPro" id="IPR029032">
    <property type="entry name" value="AhpD-like"/>
</dbReference>
<feature type="domain" description="Carboxymuconolactone decarboxylase-like" evidence="1">
    <location>
        <begin position="131"/>
        <end position="203"/>
    </location>
</feature>
<gene>
    <name evidence="2" type="ORF">MWH26_19960</name>
</gene>
<evidence type="ECO:0000313" key="3">
    <source>
        <dbReference type="Proteomes" id="UP000829647"/>
    </source>
</evidence>
<dbReference type="RefSeq" id="WP_247977178.1">
    <property type="nucleotide sequence ID" value="NZ_CP095850.1"/>
</dbReference>
<name>A0ABY4JEU8_9BACT</name>
<protein>
    <submittedName>
        <fullName evidence="2">Carboxymuconolactone decarboxylase family protein</fullName>
    </submittedName>
</protein>
<dbReference type="Gene3D" id="1.20.1290.10">
    <property type="entry name" value="AhpD-like"/>
    <property type="match status" value="1"/>
</dbReference>
<dbReference type="PANTHER" id="PTHR33570:SF2">
    <property type="entry name" value="CARBOXYMUCONOLACTONE DECARBOXYLASE-LIKE DOMAIN-CONTAINING PROTEIN"/>
    <property type="match status" value="1"/>
</dbReference>
<keyword evidence="3" id="KW-1185">Reference proteome</keyword>
<dbReference type="Proteomes" id="UP000829647">
    <property type="component" value="Plasmid unnamed2"/>
</dbReference>
<dbReference type="Pfam" id="PF02627">
    <property type="entry name" value="CMD"/>
    <property type="match status" value="2"/>
</dbReference>